<keyword evidence="1" id="KW-0812">Transmembrane</keyword>
<feature type="transmembrane region" description="Helical" evidence="1">
    <location>
        <begin position="60"/>
        <end position="81"/>
    </location>
</feature>
<dbReference type="EMBL" id="NDWU01000003">
    <property type="protein sequence ID" value="PUA34082.1"/>
    <property type="molecule type" value="Genomic_DNA"/>
</dbReference>
<protein>
    <submittedName>
        <fullName evidence="2">Uncharacterized protein</fullName>
    </submittedName>
</protein>
<organism evidence="2 3">
    <name type="scientific">Candidatus Terraquivivens tikiterensis</name>
    <dbReference type="NCBI Taxonomy" id="1980982"/>
    <lineage>
        <taxon>Archaea</taxon>
        <taxon>Nitrososphaerota</taxon>
        <taxon>Candidatus Wolframiiraptoraceae</taxon>
        <taxon>Candidatus Terraquivivens</taxon>
    </lineage>
</organism>
<evidence type="ECO:0000313" key="3">
    <source>
        <dbReference type="Proteomes" id="UP000244066"/>
    </source>
</evidence>
<evidence type="ECO:0000256" key="1">
    <source>
        <dbReference type="SAM" id="Phobius"/>
    </source>
</evidence>
<name>A0A2R7YB27_9ARCH</name>
<comment type="caution">
    <text evidence="2">The sequence shown here is derived from an EMBL/GenBank/DDBJ whole genome shotgun (WGS) entry which is preliminary data.</text>
</comment>
<keyword evidence="1" id="KW-1133">Transmembrane helix</keyword>
<keyword evidence="1" id="KW-0472">Membrane</keyword>
<proteinExistence type="predicted"/>
<gene>
    <name evidence="2" type="ORF">B9J98_01495</name>
</gene>
<sequence>MAWGWRGMAGPWPGRGPFSYLPPWQRPGWLFGFGRGFGWLWSYLYNPWVCARFPWLPRWWWAYPLYGYAWPYMAYGFGYWYPWYWYPLYGYW</sequence>
<evidence type="ECO:0000313" key="2">
    <source>
        <dbReference type="EMBL" id="PUA34082.1"/>
    </source>
</evidence>
<dbReference type="AlphaFoldDB" id="A0A2R7YB27"/>
<accession>A0A2R7YB27</accession>
<dbReference type="Proteomes" id="UP000244066">
    <property type="component" value="Unassembled WGS sequence"/>
</dbReference>
<reference evidence="2 3" key="1">
    <citation type="submission" date="2017-04" db="EMBL/GenBank/DDBJ databases">
        <title>Draft Aigarchaeota genome from a New Zealand hot spring.</title>
        <authorList>
            <person name="Reysenbach A.-L."/>
            <person name="Donaho J.A."/>
            <person name="Gerhart J."/>
            <person name="Kelley J.F."/>
            <person name="Kouba K."/>
            <person name="Podar M."/>
            <person name="Stott M."/>
        </authorList>
    </citation>
    <scope>NUCLEOTIDE SEQUENCE [LARGE SCALE GENOMIC DNA]</scope>
    <source>
        <strain evidence="2">NZ13_MG1</strain>
    </source>
</reference>